<evidence type="ECO:0000256" key="5">
    <source>
        <dbReference type="ARBA" id="ARBA00022655"/>
    </source>
</evidence>
<feature type="domain" description="Ketopantoate reductase N-terminal" evidence="10">
    <location>
        <begin position="10"/>
        <end position="151"/>
    </location>
</feature>
<dbReference type="SUPFAM" id="SSF48179">
    <property type="entry name" value="6-phosphogluconate dehydrogenase C-terminal domain-like"/>
    <property type="match status" value="1"/>
</dbReference>
<dbReference type="PANTHER" id="PTHR43765:SF2">
    <property type="entry name" value="2-DEHYDROPANTOATE 2-REDUCTASE"/>
    <property type="match status" value="1"/>
</dbReference>
<dbReference type="EMBL" id="JACCEM010000005">
    <property type="protein sequence ID" value="NYT49716.1"/>
    <property type="molecule type" value="Genomic_DNA"/>
</dbReference>
<dbReference type="InterPro" id="IPR013752">
    <property type="entry name" value="KPA_reductase"/>
</dbReference>
<dbReference type="InterPro" id="IPR003710">
    <property type="entry name" value="ApbA"/>
</dbReference>
<comment type="caution">
    <text evidence="12">The sequence shown here is derived from an EMBL/GenBank/DDBJ whole genome shotgun (WGS) entry which is preliminary data.</text>
</comment>
<dbReference type="UniPathway" id="UPA00028">
    <property type="reaction ID" value="UER00004"/>
</dbReference>
<evidence type="ECO:0000256" key="1">
    <source>
        <dbReference type="ARBA" id="ARBA00004994"/>
    </source>
</evidence>
<dbReference type="Pfam" id="PF08546">
    <property type="entry name" value="ApbA_C"/>
    <property type="match status" value="1"/>
</dbReference>
<gene>
    <name evidence="12" type="ORF">H0A72_10405</name>
</gene>
<dbReference type="Pfam" id="PF02558">
    <property type="entry name" value="ApbA"/>
    <property type="match status" value="1"/>
</dbReference>
<dbReference type="InterPro" id="IPR050838">
    <property type="entry name" value="Ketopantoate_reductase"/>
</dbReference>
<comment type="catalytic activity">
    <reaction evidence="9">
        <text>(R)-pantoate + NADP(+) = 2-dehydropantoate + NADPH + H(+)</text>
        <dbReference type="Rhea" id="RHEA:16233"/>
        <dbReference type="ChEBI" id="CHEBI:11561"/>
        <dbReference type="ChEBI" id="CHEBI:15378"/>
        <dbReference type="ChEBI" id="CHEBI:15980"/>
        <dbReference type="ChEBI" id="CHEBI:57783"/>
        <dbReference type="ChEBI" id="CHEBI:58349"/>
        <dbReference type="EC" id="1.1.1.169"/>
    </reaction>
</comment>
<keyword evidence="13" id="KW-1185">Reference proteome</keyword>
<dbReference type="GO" id="GO:0005737">
    <property type="term" value="C:cytoplasm"/>
    <property type="evidence" value="ECO:0007669"/>
    <property type="project" value="TreeGrafter"/>
</dbReference>
<reference evidence="12 13" key="1">
    <citation type="submission" date="2020-07" db="EMBL/GenBank/DDBJ databases">
        <title>Taxonomic revisions and descriptions of new bacterial species based on genomic comparisons in the high-G+C-content subgroup of the family Alcaligenaceae.</title>
        <authorList>
            <person name="Szabo A."/>
            <person name="Felfoldi T."/>
        </authorList>
    </citation>
    <scope>NUCLEOTIDE SEQUENCE [LARGE SCALE GENOMIC DNA]</scope>
    <source>
        <strain evidence="12 13">LMG 24012</strain>
    </source>
</reference>
<keyword evidence="7 12" id="KW-0560">Oxidoreductase</keyword>
<evidence type="ECO:0000313" key="12">
    <source>
        <dbReference type="EMBL" id="NYT49716.1"/>
    </source>
</evidence>
<dbReference type="NCBIfam" id="TIGR00745">
    <property type="entry name" value="apbA_panE"/>
    <property type="match status" value="1"/>
</dbReference>
<feature type="domain" description="Ketopantoate reductase C-terminal" evidence="11">
    <location>
        <begin position="194"/>
        <end position="338"/>
    </location>
</feature>
<protein>
    <recommendedName>
        <fullName evidence="4">2-dehydropantoate 2-reductase</fullName>
        <ecNumber evidence="3">1.1.1.169</ecNumber>
    </recommendedName>
    <alternativeName>
        <fullName evidence="8">Ketopantoate reductase</fullName>
    </alternativeName>
</protein>
<accession>A0A853G560</accession>
<dbReference type="AlphaFoldDB" id="A0A853G560"/>
<evidence type="ECO:0000256" key="4">
    <source>
        <dbReference type="ARBA" id="ARBA00019465"/>
    </source>
</evidence>
<comment type="similarity">
    <text evidence="2">Belongs to the ketopantoate reductase family.</text>
</comment>
<dbReference type="GO" id="GO:0050661">
    <property type="term" value="F:NADP binding"/>
    <property type="evidence" value="ECO:0007669"/>
    <property type="project" value="TreeGrafter"/>
</dbReference>
<dbReference type="Proteomes" id="UP000559809">
    <property type="component" value="Unassembled WGS sequence"/>
</dbReference>
<evidence type="ECO:0000313" key="13">
    <source>
        <dbReference type="Proteomes" id="UP000559809"/>
    </source>
</evidence>
<dbReference type="PANTHER" id="PTHR43765">
    <property type="entry name" value="2-DEHYDROPANTOATE 2-REDUCTASE-RELATED"/>
    <property type="match status" value="1"/>
</dbReference>
<proteinExistence type="inferred from homology"/>
<dbReference type="InterPro" id="IPR008927">
    <property type="entry name" value="6-PGluconate_DH-like_C_sf"/>
</dbReference>
<dbReference type="EC" id="1.1.1.169" evidence="3"/>
<organism evidence="12 13">
    <name type="scientific">Parapusillimonas granuli</name>
    <dbReference type="NCBI Taxonomy" id="380911"/>
    <lineage>
        <taxon>Bacteria</taxon>
        <taxon>Pseudomonadati</taxon>
        <taxon>Pseudomonadota</taxon>
        <taxon>Betaproteobacteria</taxon>
        <taxon>Burkholderiales</taxon>
        <taxon>Alcaligenaceae</taxon>
        <taxon>Parapusillimonas</taxon>
    </lineage>
</organism>
<keyword evidence="5" id="KW-0566">Pantothenate biosynthesis</keyword>
<evidence type="ECO:0000256" key="6">
    <source>
        <dbReference type="ARBA" id="ARBA00022857"/>
    </source>
</evidence>
<dbReference type="RefSeq" id="WP_180155028.1">
    <property type="nucleotide sequence ID" value="NZ_JACCEM010000005.1"/>
</dbReference>
<dbReference type="SUPFAM" id="SSF51735">
    <property type="entry name" value="NAD(P)-binding Rossmann-fold domains"/>
    <property type="match status" value="1"/>
</dbReference>
<dbReference type="GO" id="GO:0015940">
    <property type="term" value="P:pantothenate biosynthetic process"/>
    <property type="evidence" value="ECO:0007669"/>
    <property type="project" value="UniProtKB-UniPathway"/>
</dbReference>
<evidence type="ECO:0000256" key="3">
    <source>
        <dbReference type="ARBA" id="ARBA00013014"/>
    </source>
</evidence>
<dbReference type="Gene3D" id="1.10.1040.10">
    <property type="entry name" value="N-(1-d-carboxylethyl)-l-norvaline Dehydrogenase, domain 2"/>
    <property type="match status" value="1"/>
</dbReference>
<evidence type="ECO:0000256" key="7">
    <source>
        <dbReference type="ARBA" id="ARBA00023002"/>
    </source>
</evidence>
<dbReference type="GO" id="GO:0008677">
    <property type="term" value="F:2-dehydropantoate 2-reductase activity"/>
    <property type="evidence" value="ECO:0007669"/>
    <property type="project" value="UniProtKB-EC"/>
</dbReference>
<evidence type="ECO:0000259" key="11">
    <source>
        <dbReference type="Pfam" id="PF08546"/>
    </source>
</evidence>
<comment type="pathway">
    <text evidence="1">Cofactor biosynthesis; (R)-pantothenate biosynthesis; (R)-pantoate from 3-methyl-2-oxobutanoate: step 2/2.</text>
</comment>
<dbReference type="InterPro" id="IPR013328">
    <property type="entry name" value="6PGD_dom2"/>
</dbReference>
<evidence type="ECO:0000256" key="8">
    <source>
        <dbReference type="ARBA" id="ARBA00032024"/>
    </source>
</evidence>
<evidence type="ECO:0000256" key="2">
    <source>
        <dbReference type="ARBA" id="ARBA00007870"/>
    </source>
</evidence>
<dbReference type="InterPro" id="IPR013332">
    <property type="entry name" value="KPR_N"/>
</dbReference>
<dbReference type="InterPro" id="IPR036291">
    <property type="entry name" value="NAD(P)-bd_dom_sf"/>
</dbReference>
<sequence>MNRNEFTGRIAVVGAGAVGGFVGGKLAAAGYDVVLVDAWPEHVEAVRKNGLTIAEPDGACSIPVRALHAHESASIPPCSLDVAFICVKLYDTDWATGIILPALKRSGCVVTLQNGLVESIVAARAGWERTLGCIGSGMYVALEGPGRVRRSKKAVKSGSCVFYVGEAQGPRSRRAELLAGLLSHVDTAQATDNLWGLRWAKLVANAMTSGFSALCGFGLKQTFGDPACCRVMIGLAAEAIDVGAALGYATEDVFGVAPDVWRQAQAGDACAIERTMAALRAQHQLVTDDALSGTAQDLKKGKRTEVDFMNGFVAAKAADVHVPAPLHAEVARLLRRIEEGIDTPGTRHLKSLEPILGSKAKEGG</sequence>
<evidence type="ECO:0000259" key="10">
    <source>
        <dbReference type="Pfam" id="PF02558"/>
    </source>
</evidence>
<dbReference type="Gene3D" id="3.40.50.720">
    <property type="entry name" value="NAD(P)-binding Rossmann-like Domain"/>
    <property type="match status" value="1"/>
</dbReference>
<name>A0A853G560_9BURK</name>
<evidence type="ECO:0000256" key="9">
    <source>
        <dbReference type="ARBA" id="ARBA00048793"/>
    </source>
</evidence>
<keyword evidence="6" id="KW-0521">NADP</keyword>